<protein>
    <recommendedName>
        <fullName evidence="6">Aspartic peptidase DDI1-type domain-containing protein</fullName>
    </recommendedName>
</protein>
<dbReference type="EMBL" id="OZ019907">
    <property type="protein sequence ID" value="CAK9206071.1"/>
    <property type="molecule type" value="Genomic_DNA"/>
</dbReference>
<name>A0ABP0TVG0_9BRYO</name>
<dbReference type="PROSITE" id="PS00141">
    <property type="entry name" value="ASP_PROTEASE"/>
    <property type="match status" value="1"/>
</dbReference>
<keyword evidence="3" id="KW-0064">Aspartyl protease</keyword>
<evidence type="ECO:0000256" key="4">
    <source>
        <dbReference type="ARBA" id="ARBA00022801"/>
    </source>
</evidence>
<keyword evidence="8" id="KW-1185">Reference proteome</keyword>
<dbReference type="InterPro" id="IPR021109">
    <property type="entry name" value="Peptidase_aspartic_dom_sf"/>
</dbReference>
<evidence type="ECO:0000256" key="5">
    <source>
        <dbReference type="SAM" id="MobiDB-lite"/>
    </source>
</evidence>
<dbReference type="SUPFAM" id="SSF50630">
    <property type="entry name" value="Acid proteases"/>
    <property type="match status" value="1"/>
</dbReference>
<sequence length="683" mass="76607">MPVEATPLDCGANDDTNIANSGVNQEESVRSKILSHFIKGKISLTPMETVMIIPGELEQLESLVKVARKKKDAEARVTQLSTVSAIPTLRRLSVGKQHRSKTLHLAVEVNHCLIEGLVDTGATMSVMAASVVRELGLMHLVSGTETYKTASGAVTQALGRVEEVPVKVGGVQCGMTFMVVDTDSYDILIGLDLLMKIGAIVDIEQGRIQVRKGPGADVEVLPLTMVNLVQRSNSSLKAQDNHVVLQQELRKPELEAGWSSVHQENLTSEEVVPTTDSDTDSSHGSDEDAQMAGLVEEWMEFVDADVERLIDKEGSKQILQLTMQDRTDSLLREEISDSDDYADWIRWAAEAEQQMQSLSEAANVVEGSELLQMHCMEVVDSMRDVKEEIIRNPKEETRWSEICKKIRIDPKLEKGMERELWAVLEQYQDVFALNKGELGSLGEAMDDEELHREIQDDQCAQGMFQADERILAVWYGQRVPVRGDRRLIKERPELRKGEHGRSPWQDSDPHHLFMLDLTTDGSEAETSDKGQIRDDEDEGQEPSQGQQVFRKDQIGYYGKRQQLELVLAAQGLSEAGGHEVNLTGGIVKTGCGEEMKGIDIWQDATCLTLLREGVLSEIVELEEVRRARRRTAGYCWKEQKLFFKDLYVPRPEERRSLVVQMHKDLGHSGVAYKRAPSSHHTWY</sequence>
<evidence type="ECO:0000313" key="7">
    <source>
        <dbReference type="EMBL" id="CAK9206071.1"/>
    </source>
</evidence>
<evidence type="ECO:0000259" key="6">
    <source>
        <dbReference type="Pfam" id="PF09668"/>
    </source>
</evidence>
<keyword evidence="2" id="KW-0645">Protease</keyword>
<feature type="region of interest" description="Disordered" evidence="5">
    <location>
        <begin position="262"/>
        <end position="287"/>
    </location>
</feature>
<evidence type="ECO:0000313" key="8">
    <source>
        <dbReference type="Proteomes" id="UP001497512"/>
    </source>
</evidence>
<feature type="domain" description="Aspartic peptidase DDI1-type" evidence="6">
    <location>
        <begin position="101"/>
        <end position="202"/>
    </location>
</feature>
<dbReference type="Gene3D" id="2.40.70.10">
    <property type="entry name" value="Acid Proteases"/>
    <property type="match status" value="1"/>
</dbReference>
<comment type="similarity">
    <text evidence="1">Belongs to the DDI1 family.</text>
</comment>
<feature type="region of interest" description="Disordered" evidence="5">
    <location>
        <begin position="492"/>
        <end position="511"/>
    </location>
</feature>
<gene>
    <name evidence="7" type="ORF">CSSPTR1EN2_LOCUS8165</name>
</gene>
<proteinExistence type="inferred from homology"/>
<evidence type="ECO:0000256" key="2">
    <source>
        <dbReference type="ARBA" id="ARBA00022670"/>
    </source>
</evidence>
<reference evidence="7" key="1">
    <citation type="submission" date="2024-02" db="EMBL/GenBank/DDBJ databases">
        <authorList>
            <consortium name="ELIXIR-Norway"/>
            <consortium name="Elixir Norway"/>
        </authorList>
    </citation>
    <scope>NUCLEOTIDE SEQUENCE</scope>
</reference>
<dbReference type="InterPro" id="IPR019103">
    <property type="entry name" value="Peptidase_aspartic_DDI1-type"/>
</dbReference>
<organism evidence="7 8">
    <name type="scientific">Sphagnum troendelagicum</name>
    <dbReference type="NCBI Taxonomy" id="128251"/>
    <lineage>
        <taxon>Eukaryota</taxon>
        <taxon>Viridiplantae</taxon>
        <taxon>Streptophyta</taxon>
        <taxon>Embryophyta</taxon>
        <taxon>Bryophyta</taxon>
        <taxon>Sphagnophytina</taxon>
        <taxon>Sphagnopsida</taxon>
        <taxon>Sphagnales</taxon>
        <taxon>Sphagnaceae</taxon>
        <taxon>Sphagnum</taxon>
    </lineage>
</organism>
<feature type="region of interest" description="Disordered" evidence="5">
    <location>
        <begin position="521"/>
        <end position="549"/>
    </location>
</feature>
<dbReference type="PANTHER" id="PTHR12917">
    <property type="entry name" value="ASPARTYL PROTEASE DDI-RELATED"/>
    <property type="match status" value="1"/>
</dbReference>
<dbReference type="PANTHER" id="PTHR12917:SF1">
    <property type="entry name" value="AT13091P"/>
    <property type="match status" value="1"/>
</dbReference>
<dbReference type="InterPro" id="IPR001969">
    <property type="entry name" value="Aspartic_peptidase_AS"/>
</dbReference>
<dbReference type="Pfam" id="PF09668">
    <property type="entry name" value="Asp_protease"/>
    <property type="match status" value="1"/>
</dbReference>
<dbReference type="Proteomes" id="UP001497512">
    <property type="component" value="Chromosome 15"/>
</dbReference>
<accession>A0ABP0TVG0</accession>
<evidence type="ECO:0000256" key="3">
    <source>
        <dbReference type="ARBA" id="ARBA00022750"/>
    </source>
</evidence>
<keyword evidence="4" id="KW-0378">Hydrolase</keyword>
<evidence type="ECO:0000256" key="1">
    <source>
        <dbReference type="ARBA" id="ARBA00009136"/>
    </source>
</evidence>